<dbReference type="AlphaFoldDB" id="A0A3S9IGA6"/>
<dbReference type="SUPFAM" id="SSF69318">
    <property type="entry name" value="Integrin alpha N-terminal domain"/>
    <property type="match status" value="1"/>
</dbReference>
<dbReference type="EMBL" id="CP034463">
    <property type="protein sequence ID" value="AZP23404.1"/>
    <property type="molecule type" value="Genomic_DNA"/>
</dbReference>
<keyword evidence="1" id="KW-0732">Signal</keyword>
<name>A0A3S9IGA6_9ACTN</name>
<dbReference type="Pfam" id="PF13517">
    <property type="entry name" value="FG-GAP_3"/>
    <property type="match status" value="1"/>
</dbReference>
<evidence type="ECO:0000256" key="1">
    <source>
        <dbReference type="ARBA" id="ARBA00022729"/>
    </source>
</evidence>
<protein>
    <submittedName>
        <fullName evidence="2">VCBS repeat-containing protein</fullName>
    </submittedName>
</protein>
<dbReference type="PANTHER" id="PTHR44103">
    <property type="entry name" value="PROPROTEIN CONVERTASE P"/>
    <property type="match status" value="1"/>
</dbReference>
<gene>
    <name evidence="2" type="ORF">EJC51_23785</name>
</gene>
<dbReference type="Proteomes" id="UP000280197">
    <property type="component" value="Chromosome"/>
</dbReference>
<sequence length="1019" mass="107415">MLAAGLSPLLPVASAAEEVPQETVVPATLNSSHTRTSLFYSDETYGGDGAGGQGAFHRLYDPSRLVWTRYSDGRSFEVPAASPGLATDDGTGDDIASFRYQDGHVDLWNAVDRTMSTLRIPEGRSVWSGVFGGIVATFETVTAEDGTNRRVNHLLSAGPDGTTRDVVVSGVPEELTLGAPLRGDATGLVFSGLVDGTRRSVAVDPQTGQVKSWTQTLPSSNVYTELSPDYLVQYAGRSASKVYVYSRADLSAAPVEVTLDRADGAYPADDLSVVGDWLVHRPAGGTEVTAVPIKGGAPITLLTSSNDGISASPSGNAVAVGRTGTDVDDWGVQRIHPDENGRPAVTLVKALPRPPYEIQGLALEQGRLLVADESRDGQYRDTYLRTVAVTGTPTYGERSSYDGTDMKLYSCPATEGGCAVFGTADDRAVWLMRDTASRDRLRANGPKEYDWDEHYVPAGGRITDVSGEYVIHTTATQQIVLRLGDSSGPKVTRAPGAAALDGDVLWTAGATPGTVTAYDLSTKKTTETLTTDAGCTPTELQALGRYLYWTCDGRAGVYDRTAKKSVAVPADEAKLGDGYVVTHDKAAGKLVLTTVVGGTAAGRVIGDLPDTGVSQRDVRWTVDEAGANAAYVDDQEQVHLVPSGVPQQPLRLLAPVTAYPFVEASEVDTVPGTLATVLLSKPSSNWTLSARNRVTGKTYTDGRDGTAARGELTVGWHGADSTRTGDAFAPNGTYDWTLTVTPADGVGDPLTVKGTARLTKAEPVRHDHIGDDGVGDLLTLNSSGGLTFQHGTGKGTFAGKTTGAGWPTSAKFVPVGDLSRDRCNDVLVRYSSGALRLYKPRCGAELTPSTAYTTLGTSGWTQYDVLTAPGDVNGDSLPDLIARNASTGTVYLYKGTGTGKLSARVKLYDNWKTYKKIVGAGDLNGDGVGDLLAQDKSNNLYRYDGKGDGTFKARVKVFSAWGGSYDAVVGVGDITGDGKADLVSRDTSGNLWRNNGDGKGSFGARTKIAGGWQGYKGIF</sequence>
<proteinExistence type="predicted"/>
<keyword evidence="3" id="KW-1185">Reference proteome</keyword>
<dbReference type="KEGG" id="saqu:EJC51_23785"/>
<dbReference type="InterPro" id="IPR028994">
    <property type="entry name" value="Integrin_alpha_N"/>
</dbReference>
<dbReference type="Gene3D" id="2.130.10.130">
    <property type="entry name" value="Integrin alpha, N-terminal"/>
    <property type="match status" value="1"/>
</dbReference>
<evidence type="ECO:0000313" key="2">
    <source>
        <dbReference type="EMBL" id="AZP23404.1"/>
    </source>
</evidence>
<accession>A0A3S9IGA6</accession>
<organism evidence="2 3">
    <name type="scientific">Streptomyces aquilus</name>
    <dbReference type="NCBI Taxonomy" id="2548456"/>
    <lineage>
        <taxon>Bacteria</taxon>
        <taxon>Bacillati</taxon>
        <taxon>Actinomycetota</taxon>
        <taxon>Actinomycetes</taxon>
        <taxon>Kitasatosporales</taxon>
        <taxon>Streptomycetaceae</taxon>
        <taxon>Streptomyces</taxon>
    </lineage>
</organism>
<reference evidence="2 3" key="1">
    <citation type="submission" date="2018-12" db="EMBL/GenBank/DDBJ databases">
        <authorList>
            <person name="Li K."/>
        </authorList>
    </citation>
    <scope>NUCLEOTIDE SEQUENCE [LARGE SCALE GENOMIC DNA]</scope>
    <source>
        <strain evidence="3">CR22</strain>
    </source>
</reference>
<dbReference type="SUPFAM" id="SSF63825">
    <property type="entry name" value="YWTD domain"/>
    <property type="match status" value="1"/>
</dbReference>
<evidence type="ECO:0000313" key="3">
    <source>
        <dbReference type="Proteomes" id="UP000280197"/>
    </source>
</evidence>
<dbReference type="PANTHER" id="PTHR44103:SF1">
    <property type="entry name" value="PROPROTEIN CONVERTASE P"/>
    <property type="match status" value="1"/>
</dbReference>
<dbReference type="InterPro" id="IPR013517">
    <property type="entry name" value="FG-GAP"/>
</dbReference>